<dbReference type="AlphaFoldDB" id="A0A285CNH2"/>
<feature type="region of interest" description="Disordered" evidence="1">
    <location>
        <begin position="170"/>
        <end position="197"/>
    </location>
</feature>
<sequence>MTAHFPTLTAAHRIAEEAREGLRMVAEGEGRTMDGWLRYGAALLQGRKLFPKGADALFSQWIADCNLQFEVCANDRAAAVWAATDLERFSCVRVANPKVRTVRGLHAKWKEAQAEAAKPKPRVYETPTEKDIRKAKAMRARADHPTTPEGDRAACRAKLDAYEERFGPGIGTPSYAKPKAQSSGAAGGFTEPPTDKKELSRVVTKLALKRAAKDTKTFDMIEFAIRTTYGNLPGSLEKILRNLEAA</sequence>
<evidence type="ECO:0000313" key="2">
    <source>
        <dbReference type="EMBL" id="SNX69061.1"/>
    </source>
</evidence>
<feature type="compositionally biased region" description="Basic and acidic residues" evidence="1">
    <location>
        <begin position="127"/>
        <end position="152"/>
    </location>
</feature>
<accession>A0A285CNH2</accession>
<name>A0A285CNH2_9RHOB</name>
<evidence type="ECO:0000256" key="1">
    <source>
        <dbReference type="SAM" id="MobiDB-lite"/>
    </source>
</evidence>
<dbReference type="EMBL" id="OAOQ01000003">
    <property type="protein sequence ID" value="SNX69061.1"/>
    <property type="molecule type" value="Genomic_DNA"/>
</dbReference>
<dbReference type="OrthoDB" id="7877254at2"/>
<keyword evidence="3" id="KW-1185">Reference proteome</keyword>
<dbReference type="Proteomes" id="UP000219467">
    <property type="component" value="Unassembled WGS sequence"/>
</dbReference>
<gene>
    <name evidence="2" type="ORF">SAMN05878503_10346</name>
</gene>
<reference evidence="3" key="1">
    <citation type="submission" date="2017-08" db="EMBL/GenBank/DDBJ databases">
        <authorList>
            <person name="Varghese N."/>
            <person name="Submissions S."/>
        </authorList>
    </citation>
    <scope>NUCLEOTIDE SEQUENCE [LARGE SCALE GENOMIC DNA]</scope>
    <source>
        <strain evidence="3">JA234</strain>
    </source>
</reference>
<evidence type="ECO:0000313" key="3">
    <source>
        <dbReference type="Proteomes" id="UP000219467"/>
    </source>
</evidence>
<protein>
    <submittedName>
        <fullName evidence="2">Uncharacterized protein</fullName>
    </submittedName>
</protein>
<feature type="region of interest" description="Disordered" evidence="1">
    <location>
        <begin position="118"/>
        <end position="152"/>
    </location>
</feature>
<organism evidence="2 3">
    <name type="scientific">Cereibacter ovatus</name>
    <dbReference type="NCBI Taxonomy" id="439529"/>
    <lineage>
        <taxon>Bacteria</taxon>
        <taxon>Pseudomonadati</taxon>
        <taxon>Pseudomonadota</taxon>
        <taxon>Alphaproteobacteria</taxon>
        <taxon>Rhodobacterales</taxon>
        <taxon>Paracoccaceae</taxon>
        <taxon>Cereibacter</taxon>
    </lineage>
</organism>
<dbReference type="RefSeq" id="WP_097029526.1">
    <property type="nucleotide sequence ID" value="NZ_OAOQ01000003.1"/>
</dbReference>
<proteinExistence type="predicted"/>